<dbReference type="EMBL" id="JADCKC010000001">
    <property type="protein sequence ID" value="MBE5036361.1"/>
    <property type="molecule type" value="Genomic_DNA"/>
</dbReference>
<keyword evidence="3" id="KW-1185">Reference proteome</keyword>
<feature type="coiled-coil region" evidence="1">
    <location>
        <begin position="28"/>
        <end position="62"/>
    </location>
</feature>
<dbReference type="InterPro" id="IPR007060">
    <property type="entry name" value="FtsL/DivIC"/>
</dbReference>
<gene>
    <name evidence="2" type="ORF">INF35_00885</name>
</gene>
<name>A0ABR9QZQ8_9FIRM</name>
<reference evidence="2 3" key="1">
    <citation type="submission" date="2020-10" db="EMBL/GenBank/DDBJ databases">
        <title>ChiBAC.</title>
        <authorList>
            <person name="Zenner C."/>
            <person name="Hitch T.C.A."/>
            <person name="Clavel T."/>
        </authorList>
    </citation>
    <scope>NUCLEOTIDE SEQUENCE [LARGE SCALE GENOMIC DNA]</scope>
    <source>
        <strain evidence="2 3">DSM 109015</strain>
    </source>
</reference>
<evidence type="ECO:0000256" key="1">
    <source>
        <dbReference type="SAM" id="Coils"/>
    </source>
</evidence>
<dbReference type="Pfam" id="PF04977">
    <property type="entry name" value="DivIC"/>
    <property type="match status" value="1"/>
</dbReference>
<evidence type="ECO:0000313" key="3">
    <source>
        <dbReference type="Proteomes" id="UP000768567"/>
    </source>
</evidence>
<proteinExistence type="predicted"/>
<accession>A0ABR9QZQ8</accession>
<sequence length="87" mass="9923">MPKWVLPALICVLCGYLVVNVIRCQVTIGSKRQELDSIQTQVEEQKAENEELDRALSDGEDAIIERIAREQGYARPNERIFYDISGK</sequence>
<organism evidence="2 3">
    <name type="scientific">Gemmiger gallinarum</name>
    <dbReference type="NCBI Taxonomy" id="2779354"/>
    <lineage>
        <taxon>Bacteria</taxon>
        <taxon>Bacillati</taxon>
        <taxon>Bacillota</taxon>
        <taxon>Clostridia</taxon>
        <taxon>Eubacteriales</taxon>
        <taxon>Gemmiger</taxon>
    </lineage>
</organism>
<protein>
    <submittedName>
        <fullName evidence="2">Septum formation initiator family protein</fullName>
    </submittedName>
</protein>
<dbReference type="Proteomes" id="UP000768567">
    <property type="component" value="Unassembled WGS sequence"/>
</dbReference>
<keyword evidence="1" id="KW-0175">Coiled coil</keyword>
<comment type="caution">
    <text evidence="2">The sequence shown here is derived from an EMBL/GenBank/DDBJ whole genome shotgun (WGS) entry which is preliminary data.</text>
</comment>
<evidence type="ECO:0000313" key="2">
    <source>
        <dbReference type="EMBL" id="MBE5036361.1"/>
    </source>
</evidence>